<dbReference type="RefSeq" id="WP_158715291.1">
    <property type="nucleotide sequence ID" value="NZ_BSRX01000043.1"/>
</dbReference>
<keyword evidence="2" id="KW-0479">Metal-binding</keyword>
<keyword evidence="4" id="KW-0460">Magnesium</keyword>
<evidence type="ECO:0000313" key="7">
    <source>
        <dbReference type="EMBL" id="GLW57851.1"/>
    </source>
</evidence>
<evidence type="ECO:0000256" key="4">
    <source>
        <dbReference type="ARBA" id="ARBA00022842"/>
    </source>
</evidence>
<proteinExistence type="predicted"/>
<dbReference type="Proteomes" id="UP001165143">
    <property type="component" value="Unassembled WGS sequence"/>
</dbReference>
<evidence type="ECO:0000256" key="5">
    <source>
        <dbReference type="SAM" id="MobiDB-lite"/>
    </source>
</evidence>
<reference evidence="7" key="1">
    <citation type="submission" date="2023-02" db="EMBL/GenBank/DDBJ databases">
        <title>Kitasatospora phosalacinea NBRC 14362.</title>
        <authorList>
            <person name="Ichikawa N."/>
            <person name="Sato H."/>
            <person name="Tonouchi N."/>
        </authorList>
    </citation>
    <scope>NUCLEOTIDE SEQUENCE</scope>
    <source>
        <strain evidence="7">NBRC 14362</strain>
    </source>
</reference>
<dbReference type="SUPFAM" id="SSF88723">
    <property type="entry name" value="PIN domain-like"/>
    <property type="match status" value="1"/>
</dbReference>
<dbReference type="EMBL" id="BSRX01000043">
    <property type="protein sequence ID" value="GLW57851.1"/>
    <property type="molecule type" value="Genomic_DNA"/>
</dbReference>
<evidence type="ECO:0000256" key="3">
    <source>
        <dbReference type="ARBA" id="ARBA00022801"/>
    </source>
</evidence>
<feature type="region of interest" description="Disordered" evidence="5">
    <location>
        <begin position="282"/>
        <end position="321"/>
    </location>
</feature>
<dbReference type="GO" id="GO:0004518">
    <property type="term" value="F:nuclease activity"/>
    <property type="evidence" value="ECO:0007669"/>
    <property type="project" value="UniProtKB-KW"/>
</dbReference>
<dbReference type="OrthoDB" id="5145858at2"/>
<evidence type="ECO:0000259" key="6">
    <source>
        <dbReference type="Pfam" id="PF13638"/>
    </source>
</evidence>
<dbReference type="PANTHER" id="PTHR16161:SF0">
    <property type="entry name" value="TRANSCRIPTIONAL PROTEIN SWT1"/>
    <property type="match status" value="1"/>
</dbReference>
<name>A0A9W6UPU0_9ACTN</name>
<dbReference type="GO" id="GO:0046872">
    <property type="term" value="F:metal ion binding"/>
    <property type="evidence" value="ECO:0007669"/>
    <property type="project" value="UniProtKB-KW"/>
</dbReference>
<dbReference type="Pfam" id="PF13638">
    <property type="entry name" value="PIN_4"/>
    <property type="match status" value="1"/>
</dbReference>
<evidence type="ECO:0000256" key="1">
    <source>
        <dbReference type="ARBA" id="ARBA00022722"/>
    </source>
</evidence>
<evidence type="ECO:0000313" key="8">
    <source>
        <dbReference type="Proteomes" id="UP001165143"/>
    </source>
</evidence>
<dbReference type="Gene3D" id="3.40.50.1010">
    <property type="entry name" value="5'-nuclease"/>
    <property type="match status" value="1"/>
</dbReference>
<gene>
    <name evidence="7" type="ORF">Kpho01_58620</name>
</gene>
<sequence>MQLSLLPGTNRDNALTALTKVTEKVTNLYTGSGHYDAGGLLLAYLEWASDAVYSLEGVVSPADLDRLILTRRHDQLLAGAADLGAAHLMRVTNQLVQLELSQRSRALQAAVEDLQASIRKWNRWDSYDYVLVFDTSVFIHHPEQLQDIKFHSLLGAPYCSYCLIVPMVVIDELDRLKEAGKDHTRWRARHSLRIIDSIFEDSHSTTAVLHGQSEEERLTRRNPEQRVTVELLVDPPQHVRLPDPDDEIVDRTLAVQPLVDDRVTLFTYDTGLASRARIAKLPYMKLSTPPEPEPSAPVKKAGRQRNRPMEPQQQKQPAEGS</sequence>
<accession>A0A9W6UPU0</accession>
<dbReference type="PANTHER" id="PTHR16161">
    <property type="entry name" value="TRANSCRIPTIONAL PROTEIN SWT1"/>
    <property type="match status" value="1"/>
</dbReference>
<keyword evidence="1" id="KW-0540">Nuclease</keyword>
<dbReference type="InterPro" id="IPR002716">
    <property type="entry name" value="PIN_dom"/>
</dbReference>
<feature type="compositionally biased region" description="Polar residues" evidence="5">
    <location>
        <begin position="311"/>
        <end position="321"/>
    </location>
</feature>
<organism evidence="7 8">
    <name type="scientific">Kitasatospora phosalacinea</name>
    <dbReference type="NCBI Taxonomy" id="2065"/>
    <lineage>
        <taxon>Bacteria</taxon>
        <taxon>Bacillati</taxon>
        <taxon>Actinomycetota</taxon>
        <taxon>Actinomycetes</taxon>
        <taxon>Kitasatosporales</taxon>
        <taxon>Streptomycetaceae</taxon>
        <taxon>Kitasatospora</taxon>
    </lineage>
</organism>
<dbReference type="InterPro" id="IPR029060">
    <property type="entry name" value="PIN-like_dom_sf"/>
</dbReference>
<dbReference type="AlphaFoldDB" id="A0A9W6UPU0"/>
<keyword evidence="3" id="KW-0378">Hydrolase</keyword>
<feature type="domain" description="PIN" evidence="6">
    <location>
        <begin position="131"/>
        <end position="282"/>
    </location>
</feature>
<evidence type="ECO:0000256" key="2">
    <source>
        <dbReference type="ARBA" id="ARBA00022723"/>
    </source>
</evidence>
<comment type="caution">
    <text evidence="7">The sequence shown here is derived from an EMBL/GenBank/DDBJ whole genome shotgun (WGS) entry which is preliminary data.</text>
</comment>
<dbReference type="GO" id="GO:0016787">
    <property type="term" value="F:hydrolase activity"/>
    <property type="evidence" value="ECO:0007669"/>
    <property type="project" value="UniProtKB-KW"/>
</dbReference>
<dbReference type="InterPro" id="IPR052626">
    <property type="entry name" value="SWT1_Regulator"/>
</dbReference>
<protein>
    <recommendedName>
        <fullName evidence="6">PIN domain-containing protein</fullName>
    </recommendedName>
</protein>